<feature type="compositionally biased region" description="Basic and acidic residues" evidence="7">
    <location>
        <begin position="161"/>
        <end position="182"/>
    </location>
</feature>
<feature type="region of interest" description="Disordered" evidence="7">
    <location>
        <begin position="156"/>
        <end position="191"/>
    </location>
</feature>
<organism evidence="10 11">
    <name type="scientific">Bradyrhizobium oligotrophicum S58</name>
    <dbReference type="NCBI Taxonomy" id="1245469"/>
    <lineage>
        <taxon>Bacteria</taxon>
        <taxon>Pseudomonadati</taxon>
        <taxon>Pseudomonadota</taxon>
        <taxon>Alphaproteobacteria</taxon>
        <taxon>Hyphomicrobiales</taxon>
        <taxon>Nitrobacteraceae</taxon>
        <taxon>Bradyrhizobium</taxon>
    </lineage>
</organism>
<dbReference type="AlphaFoldDB" id="M4Z6V7"/>
<keyword evidence="6 8" id="KW-0472">Membrane</keyword>
<feature type="transmembrane region" description="Helical" evidence="8">
    <location>
        <begin position="229"/>
        <end position="247"/>
    </location>
</feature>
<dbReference type="GO" id="GO:0016020">
    <property type="term" value="C:membrane"/>
    <property type="evidence" value="ECO:0007669"/>
    <property type="project" value="UniProtKB-SubCell"/>
</dbReference>
<dbReference type="STRING" id="1245469.S58_33010"/>
<dbReference type="Gene3D" id="1.20.1510.10">
    <property type="entry name" value="Cation efflux protein transmembrane domain"/>
    <property type="match status" value="1"/>
</dbReference>
<reference evidence="10 11" key="1">
    <citation type="journal article" date="2013" name="Appl. Environ. Microbiol.">
        <title>Genome analysis suggests that the soil oligotrophic bacterium Agromonas oligotrophica (Bradyrhizobium oligotrophicum) is a nitrogen-fixing symbiont of Aeschynomene indica.</title>
        <authorList>
            <person name="Okubo T."/>
            <person name="Fukushima S."/>
            <person name="Itakura M."/>
            <person name="Oshima K."/>
            <person name="Longtonglang A."/>
            <person name="Teaumroong N."/>
            <person name="Mitsui H."/>
            <person name="Hattori M."/>
            <person name="Hattori R."/>
            <person name="Hattori T."/>
            <person name="Minamisawa K."/>
        </authorList>
    </citation>
    <scope>NUCLEOTIDE SEQUENCE [LARGE SCALE GENOMIC DNA]</scope>
    <source>
        <strain evidence="10 11">S58</strain>
    </source>
</reference>
<keyword evidence="5" id="KW-0406">Ion transport</keyword>
<evidence type="ECO:0000256" key="8">
    <source>
        <dbReference type="SAM" id="Phobius"/>
    </source>
</evidence>
<dbReference type="GeneID" id="301817154"/>
<dbReference type="InterPro" id="IPR002524">
    <property type="entry name" value="Cation_efflux"/>
</dbReference>
<evidence type="ECO:0000256" key="7">
    <source>
        <dbReference type="SAM" id="MobiDB-lite"/>
    </source>
</evidence>
<dbReference type="GO" id="GO:0005385">
    <property type="term" value="F:zinc ion transmembrane transporter activity"/>
    <property type="evidence" value="ECO:0007669"/>
    <property type="project" value="InterPro"/>
</dbReference>
<dbReference type="GO" id="GO:0006882">
    <property type="term" value="P:intracellular zinc ion homeostasis"/>
    <property type="evidence" value="ECO:0007669"/>
    <property type="project" value="InterPro"/>
</dbReference>
<dbReference type="EMBL" id="AP012603">
    <property type="protein sequence ID" value="BAM89298.1"/>
    <property type="molecule type" value="Genomic_DNA"/>
</dbReference>
<feature type="transmembrane region" description="Helical" evidence="8">
    <location>
        <begin position="27"/>
        <end position="51"/>
    </location>
</feature>
<dbReference type="Pfam" id="PF01545">
    <property type="entry name" value="Cation_efflux"/>
    <property type="match status" value="1"/>
</dbReference>
<evidence type="ECO:0000313" key="11">
    <source>
        <dbReference type="Proteomes" id="UP000011841"/>
    </source>
</evidence>
<keyword evidence="2" id="KW-0813">Transport</keyword>
<keyword evidence="3 8" id="KW-0812">Transmembrane</keyword>
<comment type="subcellular location">
    <subcellularLocation>
        <location evidence="1">Membrane</location>
        <topology evidence="1">Multi-pass membrane protein</topology>
    </subcellularLocation>
</comment>
<dbReference type="InterPro" id="IPR058533">
    <property type="entry name" value="Cation_efflux_TM"/>
</dbReference>
<dbReference type="InterPro" id="IPR027469">
    <property type="entry name" value="Cation_efflux_TMD_sf"/>
</dbReference>
<evidence type="ECO:0000256" key="1">
    <source>
        <dbReference type="ARBA" id="ARBA00004141"/>
    </source>
</evidence>
<feature type="transmembrane region" description="Helical" evidence="8">
    <location>
        <begin position="125"/>
        <end position="149"/>
    </location>
</feature>
<feature type="transmembrane region" description="Helical" evidence="8">
    <location>
        <begin position="57"/>
        <end position="75"/>
    </location>
</feature>
<evidence type="ECO:0000256" key="4">
    <source>
        <dbReference type="ARBA" id="ARBA00022989"/>
    </source>
</evidence>
<sequence length="331" mass="35901">MPTQADHWAHDHVFLGAQHERNERRTWFVVGLTLVMMAGEIAAGSLFGSMALLADGWHMGTHAAALGIAGLAYLFARRHARNPSFTFGTGKFGELAAFSSAIILLIIAIQVAYESAVRLLSPEPIAYGEAIAVAILGLFVNLVSAWLLAGSHQHHHHGHHDHAEHHHDDHHHDDHGGHDHHQHDHGHHHHHDNNLRAAYLHVLADAATSLLAIGALLIGMYLGWSWADAAVGLIGSAVIASWACGLIRDAGAVLLDVNADRRLEATIRARLEAGGDRVTDLHLWQVGPGHRAVVVSIVSNTPLAPAMYKQRLSDLRELSHVTVEVEHGLPV</sequence>
<dbReference type="SUPFAM" id="SSF161111">
    <property type="entry name" value="Cation efflux protein transmembrane domain-like"/>
    <property type="match status" value="1"/>
</dbReference>
<dbReference type="eggNOG" id="COG1230">
    <property type="taxonomic scope" value="Bacteria"/>
</dbReference>
<evidence type="ECO:0000313" key="10">
    <source>
        <dbReference type="EMBL" id="BAM89298.1"/>
    </source>
</evidence>
<proteinExistence type="predicted"/>
<feature type="transmembrane region" description="Helical" evidence="8">
    <location>
        <begin position="95"/>
        <end position="113"/>
    </location>
</feature>
<name>M4Z6V7_9BRAD</name>
<dbReference type="NCBIfam" id="TIGR01297">
    <property type="entry name" value="CDF"/>
    <property type="match status" value="1"/>
</dbReference>
<keyword evidence="11" id="KW-1185">Reference proteome</keyword>
<evidence type="ECO:0000256" key="3">
    <source>
        <dbReference type="ARBA" id="ARBA00022692"/>
    </source>
</evidence>
<feature type="transmembrane region" description="Helical" evidence="8">
    <location>
        <begin position="198"/>
        <end position="223"/>
    </location>
</feature>
<dbReference type="OrthoDB" id="271709at2"/>
<dbReference type="PANTHER" id="PTHR45755:SF4">
    <property type="entry name" value="ZINC TRANSPORTER 7"/>
    <property type="match status" value="1"/>
</dbReference>
<gene>
    <name evidence="10" type="ORF">S58_33010</name>
</gene>
<accession>M4Z6V7</accession>
<dbReference type="PANTHER" id="PTHR45755">
    <property type="match status" value="1"/>
</dbReference>
<dbReference type="InterPro" id="IPR045316">
    <property type="entry name" value="Msc2-like"/>
</dbReference>
<dbReference type="KEGG" id="aol:S58_33010"/>
<evidence type="ECO:0000256" key="2">
    <source>
        <dbReference type="ARBA" id="ARBA00022448"/>
    </source>
</evidence>
<dbReference type="HOGENOM" id="CLU_013430_1_0_5"/>
<evidence type="ECO:0000256" key="6">
    <source>
        <dbReference type="ARBA" id="ARBA00023136"/>
    </source>
</evidence>
<protein>
    <submittedName>
        <fullName evidence="10">Putative cation efflux system protein</fullName>
    </submittedName>
</protein>
<evidence type="ECO:0000259" key="9">
    <source>
        <dbReference type="Pfam" id="PF01545"/>
    </source>
</evidence>
<feature type="domain" description="Cation efflux protein transmembrane" evidence="9">
    <location>
        <begin position="29"/>
        <end position="255"/>
    </location>
</feature>
<dbReference type="PATRIC" id="fig|1245469.3.peg.3377"/>
<dbReference type="RefSeq" id="WP_015666417.1">
    <property type="nucleotide sequence ID" value="NC_020453.1"/>
</dbReference>
<dbReference type="Proteomes" id="UP000011841">
    <property type="component" value="Chromosome"/>
</dbReference>
<dbReference type="NCBIfam" id="NF033827">
    <property type="entry name" value="CDF_efflux_DmeF"/>
    <property type="match status" value="1"/>
</dbReference>
<keyword evidence="4 8" id="KW-1133">Transmembrane helix</keyword>
<evidence type="ECO:0000256" key="5">
    <source>
        <dbReference type="ARBA" id="ARBA00023065"/>
    </source>
</evidence>